<evidence type="ECO:0000313" key="2">
    <source>
        <dbReference type="Proteomes" id="UP000186176"/>
    </source>
</evidence>
<organism evidence="1 2">
    <name type="scientific">Cryptosporidium ubiquitum</name>
    <dbReference type="NCBI Taxonomy" id="857276"/>
    <lineage>
        <taxon>Eukaryota</taxon>
        <taxon>Sar</taxon>
        <taxon>Alveolata</taxon>
        <taxon>Apicomplexa</taxon>
        <taxon>Conoidasida</taxon>
        <taxon>Coccidia</taxon>
        <taxon>Eucoccidiorida</taxon>
        <taxon>Eimeriorina</taxon>
        <taxon>Cryptosporidiidae</taxon>
        <taxon>Cryptosporidium</taxon>
    </lineage>
</organism>
<evidence type="ECO:0000313" key="1">
    <source>
        <dbReference type="EMBL" id="OII74603.1"/>
    </source>
</evidence>
<dbReference type="EMBL" id="LRBP01000009">
    <property type="protein sequence ID" value="OII74603.1"/>
    <property type="molecule type" value="Genomic_DNA"/>
</dbReference>
<proteinExistence type="predicted"/>
<comment type="caution">
    <text evidence="1">The sequence shown here is derived from an EMBL/GenBank/DDBJ whole genome shotgun (WGS) entry which is preliminary data.</text>
</comment>
<accession>A0A1J4MMB6</accession>
<dbReference type="RefSeq" id="XP_028875749.1">
    <property type="nucleotide sequence ID" value="XM_029017170.1"/>
</dbReference>
<dbReference type="AlphaFoldDB" id="A0A1J4MMB6"/>
<keyword evidence="2" id="KW-1185">Reference proteome</keyword>
<reference evidence="1 2" key="1">
    <citation type="submission" date="2016-10" db="EMBL/GenBank/DDBJ databases">
        <title>Reductive evolution of mitochondrial metabolism and differential evolution of invasion-related proteins in Cryptosporidium.</title>
        <authorList>
            <person name="Liu S."/>
            <person name="Roellig D.M."/>
            <person name="Guo Y."/>
            <person name="Li N."/>
            <person name="Frace M.A."/>
            <person name="Tang K."/>
            <person name="Zhang L."/>
            <person name="Feng Y."/>
            <person name="Xiao L."/>
        </authorList>
    </citation>
    <scope>NUCLEOTIDE SEQUENCE [LARGE SCALE GENOMIC DNA]</scope>
    <source>
        <strain evidence="1">39726</strain>
    </source>
</reference>
<dbReference type="OrthoDB" id="339257at2759"/>
<protein>
    <submittedName>
        <fullName evidence="1">Uncharacterized protein</fullName>
    </submittedName>
</protein>
<name>A0A1J4MMB6_9CRYT</name>
<dbReference type="GeneID" id="39976949"/>
<sequence>MIMEQNLNYECSDKNRRAYTSTGYGPYIENITEGNLQISRSNKHINIDDIGNIGSQKLICENSTGFNSNHDINNMYDSVNVTNLYLDSRESGSLSTIRRSSMRGRRRYRRTLLRNYEQPLGQNSHGNHLYLEQCDGIDLNHQKRLYLKNPNIGVVNGGINYSSFKFNNNFDNYSKTSKPSWDGGRLVKLLQGHGLNIEDYEKENEYHLNKNWSSKQVNNKNNQLGCMSNNKEVNTSTVVSEQKYVQLSQIDCGVNLQLCEISDQQKIIGTKYLHNFPPYTNNRSDSFKLCQKDDILIREGSPLSRINNMEKQISMQDRLTEGDTISNESFETPRTDQFSLVSSFDNQSLVRPNQNIEDNNHLIGTNYQNSSSSFYGNPKELYVNSERNYGINSTIPSVEKREVSIINQHLFNTEEHEGELASHLSYYSFNPSFYNISHEELFVTLGDTPTSKSSYNLSTLFVPNQDS</sequence>
<gene>
    <name evidence="1" type="ORF">cubi_00156</name>
</gene>
<dbReference type="Proteomes" id="UP000186176">
    <property type="component" value="Unassembled WGS sequence"/>
</dbReference>
<dbReference type="VEuPathDB" id="CryptoDB:cubi_00156"/>